<evidence type="ECO:0000313" key="2">
    <source>
        <dbReference type="EMBL" id="KAJ4351609.1"/>
    </source>
</evidence>
<dbReference type="GeneID" id="80910482"/>
<evidence type="ECO:0000313" key="3">
    <source>
        <dbReference type="Proteomes" id="UP001140513"/>
    </source>
</evidence>
<dbReference type="Proteomes" id="UP001140513">
    <property type="component" value="Unassembled WGS sequence"/>
</dbReference>
<accession>A0A9W9C915</accession>
<name>A0A9W9C915_9PLEO</name>
<dbReference type="OrthoDB" id="5220117at2759"/>
<reference evidence="2" key="1">
    <citation type="submission" date="2022-10" db="EMBL/GenBank/DDBJ databases">
        <title>Tapping the CABI collections for fungal endophytes: first genome assemblies for Collariella, Neodidymelliopsis, Ascochyta clinopodiicola, Didymella pomorum, Didymosphaeria variabile, Neocosmospora piperis and Neocucurbitaria cava.</title>
        <authorList>
            <person name="Hill R."/>
        </authorList>
    </citation>
    <scope>NUCLEOTIDE SEQUENCE</scope>
    <source>
        <strain evidence="2">IMI 356815</strain>
    </source>
</reference>
<comment type="caution">
    <text evidence="2">The sequence shown here is derived from an EMBL/GenBank/DDBJ whole genome shotgun (WGS) entry which is preliminary data.</text>
</comment>
<dbReference type="EMBL" id="JAPEUX010000005">
    <property type="protein sequence ID" value="KAJ4351609.1"/>
    <property type="molecule type" value="Genomic_DNA"/>
</dbReference>
<sequence>MDDDWQTDVLTSRHMHNRVHNRPNRRNRPFDIHKTFGSYTCKCAAGQGKQNQRNSQQEITLELYRLSPNGAGIVGEFKFPGVLEAAVILAASRASLDSTVNEVEAEAIEDDDGNDERDESQGDDESDASDAEDPESERDSEDPARFRRFEKNSFRAPKFWLRWNGIVEGSEVVTTDMGYIVFSGADCRKFKGTITCGPLGWKDIAISGHKVAGRGASDVPVKWDKQIV</sequence>
<organism evidence="2 3">
    <name type="scientific">Didymosphaeria variabile</name>
    <dbReference type="NCBI Taxonomy" id="1932322"/>
    <lineage>
        <taxon>Eukaryota</taxon>
        <taxon>Fungi</taxon>
        <taxon>Dikarya</taxon>
        <taxon>Ascomycota</taxon>
        <taxon>Pezizomycotina</taxon>
        <taxon>Dothideomycetes</taxon>
        <taxon>Pleosporomycetidae</taxon>
        <taxon>Pleosporales</taxon>
        <taxon>Massarineae</taxon>
        <taxon>Didymosphaeriaceae</taxon>
        <taxon>Didymosphaeria</taxon>
    </lineage>
</organism>
<protein>
    <submittedName>
        <fullName evidence="2">Uncharacterized protein</fullName>
    </submittedName>
</protein>
<proteinExistence type="predicted"/>
<gene>
    <name evidence="2" type="ORF">N0V89_006952</name>
</gene>
<feature type="region of interest" description="Disordered" evidence="1">
    <location>
        <begin position="106"/>
        <end position="144"/>
    </location>
</feature>
<evidence type="ECO:0000256" key="1">
    <source>
        <dbReference type="SAM" id="MobiDB-lite"/>
    </source>
</evidence>
<dbReference type="AlphaFoldDB" id="A0A9W9C915"/>
<dbReference type="RefSeq" id="XP_056069965.1">
    <property type="nucleotide sequence ID" value="XM_056215718.1"/>
</dbReference>
<feature type="compositionally biased region" description="Acidic residues" evidence="1">
    <location>
        <begin position="106"/>
        <end position="140"/>
    </location>
</feature>
<keyword evidence="3" id="KW-1185">Reference proteome</keyword>